<dbReference type="GO" id="GO:0005829">
    <property type="term" value="C:cytosol"/>
    <property type="evidence" value="ECO:0007669"/>
    <property type="project" value="TreeGrafter"/>
</dbReference>
<dbReference type="GeneID" id="29774291"/>
<dbReference type="AlphaFoldDB" id="A0A151LX40"/>
<dbReference type="Gene3D" id="3.20.20.140">
    <property type="entry name" value="Metal-dependent hydrolases"/>
    <property type="match status" value="1"/>
</dbReference>
<organism evidence="5 6">
    <name type="scientific">Plasmodium gaboni</name>
    <dbReference type="NCBI Taxonomy" id="647221"/>
    <lineage>
        <taxon>Eukaryota</taxon>
        <taxon>Sar</taxon>
        <taxon>Alveolata</taxon>
        <taxon>Apicomplexa</taxon>
        <taxon>Aconoidasida</taxon>
        <taxon>Haemosporida</taxon>
        <taxon>Plasmodiidae</taxon>
        <taxon>Plasmodium</taxon>
        <taxon>Plasmodium (Laverania)</taxon>
    </lineage>
</organism>
<evidence type="ECO:0000256" key="3">
    <source>
        <dbReference type="ARBA" id="ARBA00022723"/>
    </source>
</evidence>
<dbReference type="GO" id="GO:0046872">
    <property type="term" value="F:metal ion binding"/>
    <property type="evidence" value="ECO:0007669"/>
    <property type="project" value="UniProtKB-KW"/>
</dbReference>
<dbReference type="KEGG" id="pgab:PGSY75_0112000"/>
<dbReference type="PANTHER" id="PTHR10060:SF15">
    <property type="entry name" value="DEOXYRIBONUCLEASE TATDN1"/>
    <property type="match status" value="1"/>
</dbReference>
<gene>
    <name evidence="5" type="ORF">PGSY75_0112000</name>
</gene>
<proteinExistence type="inferred from homology"/>
<comment type="similarity">
    <text evidence="1">Belongs to the metallo-dependent hydrolases superfamily. TatD-type hydrolase family.</text>
</comment>
<dbReference type="GO" id="GO:0008296">
    <property type="term" value="F:3'-5'-DNA exonuclease activity"/>
    <property type="evidence" value="ECO:0007669"/>
    <property type="project" value="TreeGrafter"/>
</dbReference>
<dbReference type="InterPro" id="IPR050891">
    <property type="entry name" value="TatD-type_Hydrolase"/>
</dbReference>
<keyword evidence="2" id="KW-0540">Nuclease</keyword>
<dbReference type="CDD" id="cd01310">
    <property type="entry name" value="TatD_DNAse"/>
    <property type="match status" value="1"/>
</dbReference>
<evidence type="ECO:0000256" key="4">
    <source>
        <dbReference type="ARBA" id="ARBA00022801"/>
    </source>
</evidence>
<evidence type="ECO:0000256" key="1">
    <source>
        <dbReference type="ARBA" id="ARBA00009275"/>
    </source>
</evidence>
<evidence type="ECO:0000313" key="6">
    <source>
        <dbReference type="Proteomes" id="UP000076004"/>
    </source>
</evidence>
<keyword evidence="4" id="KW-0378">Hydrolase</keyword>
<comment type="caution">
    <text evidence="5">The sequence shown here is derived from an EMBL/GenBank/DDBJ whole genome shotgun (WGS) entry which is preliminary data.</text>
</comment>
<reference evidence="5 6" key="1">
    <citation type="journal article" date="2016" name="Nat. Commun.">
        <title>Genomes of cryptic chimpanzee Plasmodium species reveal key evolutionary events leading to human malaria.</title>
        <authorList>
            <person name="Sundararaman S.A."/>
            <person name="Plenderleith L.J."/>
            <person name="Liu W."/>
            <person name="Loy D.E."/>
            <person name="Learn G.H."/>
            <person name="Li Y."/>
            <person name="Shaw K.S."/>
            <person name="Ayouba A."/>
            <person name="Peeters M."/>
            <person name="Speede S."/>
            <person name="Shaw G.M."/>
            <person name="Bushman F.D."/>
            <person name="Brisson D."/>
            <person name="Rayner J.C."/>
            <person name="Sharp P.M."/>
            <person name="Hahn B.H."/>
        </authorList>
    </citation>
    <scope>NUCLEOTIDE SEQUENCE [LARGE SCALE GENOMIC DNA]</scope>
    <source>
        <strain evidence="5 6">SY75</strain>
    </source>
</reference>
<name>A0A151LX40_9APIC</name>
<dbReference type="VEuPathDB" id="PlasmoDB:PGABG01_0110300"/>
<dbReference type="InterPro" id="IPR032466">
    <property type="entry name" value="Metal_Hydrolase"/>
</dbReference>
<dbReference type="EMBL" id="LVLB01000002">
    <property type="protein sequence ID" value="KYO03760.1"/>
    <property type="molecule type" value="Genomic_DNA"/>
</dbReference>
<dbReference type="Pfam" id="PF01026">
    <property type="entry name" value="TatD_DNase"/>
    <property type="match status" value="1"/>
</dbReference>
<dbReference type="PROSITE" id="PS01091">
    <property type="entry name" value="TATD_3"/>
    <property type="match status" value="1"/>
</dbReference>
<protein>
    <submittedName>
        <fullName evidence="5">Putative TatD-like deoxyribonuclease</fullName>
    </submittedName>
</protein>
<dbReference type="VEuPathDB" id="PlasmoDB:PGSY75_0112000"/>
<dbReference type="InterPro" id="IPR018228">
    <property type="entry name" value="DNase_TatD-rel_CS"/>
</dbReference>
<dbReference type="SUPFAM" id="SSF51556">
    <property type="entry name" value="Metallo-dependent hydrolases"/>
    <property type="match status" value="1"/>
</dbReference>
<sequence>MKLVFHYIKYINVLLYISNIFLKSNSLKIYKDLRYINTLNKYKGLQIKKRSNLKKNHNIRRMEDNESSFIDIGSNLTDKMFDGVYNSKKHENDLQNVLNRAKNNNVDKIIITCTCLAEIDKSLKICETYDPEGKFLYLSAGVHPTNCYEFIDKNKHEEKEIIAKKEYEEFIEYFKNKQGDNSKMENDNKKICDDKKDVNNFNEILLEKSLDTIPGFKYNEKDKEYLEKLKNKIIKYPNRIVCIGEIGLDFDRLYFCSKYIQIKYFIFQLKLVQMFNLPMFLHMRNCSETFFKIVDIYKFLFEKNGGVIHSFTDKKDIVHNIVQNYKNLYIGVNGCSLKSLENINAVKKIPLDHLLLETDAPWCGVKKTHASYEYIKDTYEKRAYTNLKKIKNIIKCDDSTIFKERNEPYNIADIAEITYKVREEAMPFNLFCKKIRCNTLNLFKKLR</sequence>
<dbReference type="InterPro" id="IPR001130">
    <property type="entry name" value="TatD-like"/>
</dbReference>
<dbReference type="Proteomes" id="UP000076004">
    <property type="component" value="Chromosome 1"/>
</dbReference>
<dbReference type="RefSeq" id="XP_018643954.1">
    <property type="nucleotide sequence ID" value="XM_018783670.1"/>
</dbReference>
<evidence type="ECO:0000256" key="2">
    <source>
        <dbReference type="ARBA" id="ARBA00022722"/>
    </source>
</evidence>
<dbReference type="PANTHER" id="PTHR10060">
    <property type="entry name" value="TATD FAMILY DEOXYRIBONUCLEASE"/>
    <property type="match status" value="1"/>
</dbReference>
<evidence type="ECO:0000313" key="5">
    <source>
        <dbReference type="EMBL" id="KYO03760.1"/>
    </source>
</evidence>
<accession>A0A151LX40</accession>
<keyword evidence="3" id="KW-0479">Metal-binding</keyword>